<dbReference type="RefSeq" id="WP_122405339.1">
    <property type="nucleotide sequence ID" value="NZ_LS398110.1"/>
</dbReference>
<dbReference type="Proteomes" id="UP000246085">
    <property type="component" value="Chromosome BRAD3257"/>
</dbReference>
<sequence length="327" mass="36120">MASIENTPLNRLNVERRLRCVLISSRLDLRRYLGMELSFIADQLDLVDQEEDGQADVCLAMAWHPQDDAFSRYPNLKAVCSIGAGVDNIVRCRSLRPEIDVVRVVDPGQARMMAGFVTWHVIGHQRGFADYYEQQRNRVWRPRPQRSADSVPVGILGHGQIGGKVATDLALLGFPVMCWSRTPKSMSNAARSYHGPRGLAAMLENTEVLVNTLPLTHETRGILDAQLFAKMQRRGYLIQIGRGEHLVEADLLAALNKGQLAGAALDVFATEPLPTSHPFWTHPRITVTPHDASDVSVRAVATTLLATADAILAGNRPPHAIDRARGY</sequence>
<dbReference type="InterPro" id="IPR036291">
    <property type="entry name" value="NAD(P)-bd_dom_sf"/>
</dbReference>
<evidence type="ECO:0000259" key="3">
    <source>
        <dbReference type="Pfam" id="PF02826"/>
    </source>
</evidence>
<keyword evidence="1 4" id="KW-0560">Oxidoreductase</keyword>
<dbReference type="EC" id="1.1.1.81" evidence="4"/>
<dbReference type="EMBL" id="LS398110">
    <property type="protein sequence ID" value="SPP98231.1"/>
    <property type="molecule type" value="Genomic_DNA"/>
</dbReference>
<dbReference type="PANTHER" id="PTHR43333:SF1">
    <property type="entry name" value="D-ISOMER SPECIFIC 2-HYDROXYACID DEHYDROGENASE NAD-BINDING DOMAIN-CONTAINING PROTEIN"/>
    <property type="match status" value="1"/>
</dbReference>
<evidence type="ECO:0000313" key="4">
    <source>
        <dbReference type="EMBL" id="SPP98231.1"/>
    </source>
</evidence>
<dbReference type="Gene3D" id="3.40.50.720">
    <property type="entry name" value="NAD(P)-binding Rossmann-like Domain"/>
    <property type="match status" value="2"/>
</dbReference>
<accession>A0A2U3Q9V7</accession>
<proteinExistence type="predicted"/>
<name>A0A2U3Q9V7_9BRAD</name>
<dbReference type="CDD" id="cd12164">
    <property type="entry name" value="GDH_like_2"/>
    <property type="match status" value="1"/>
</dbReference>
<dbReference type="SUPFAM" id="SSF52283">
    <property type="entry name" value="Formate/glycerate dehydrogenase catalytic domain-like"/>
    <property type="match status" value="1"/>
</dbReference>
<keyword evidence="2" id="KW-0520">NAD</keyword>
<dbReference type="PANTHER" id="PTHR43333">
    <property type="entry name" value="2-HACID_DH_C DOMAIN-CONTAINING PROTEIN"/>
    <property type="match status" value="1"/>
</dbReference>
<evidence type="ECO:0000256" key="2">
    <source>
        <dbReference type="ARBA" id="ARBA00023027"/>
    </source>
</evidence>
<dbReference type="SUPFAM" id="SSF51735">
    <property type="entry name" value="NAD(P)-binding Rossmann-fold domains"/>
    <property type="match status" value="1"/>
</dbReference>
<dbReference type="KEGG" id="bvz:BRAD3257_7527"/>
<dbReference type="GO" id="GO:0030267">
    <property type="term" value="F:glyoxylate reductase (NADPH) activity"/>
    <property type="evidence" value="ECO:0007669"/>
    <property type="project" value="UniProtKB-EC"/>
</dbReference>
<evidence type="ECO:0000256" key="1">
    <source>
        <dbReference type="ARBA" id="ARBA00023002"/>
    </source>
</evidence>
<protein>
    <submittedName>
        <fullName evidence="4">Glyoxylate/hydroxypyruvate reductase A</fullName>
        <ecNumber evidence="4">1.1.1.79</ecNumber>
        <ecNumber evidence="4">1.1.1.81</ecNumber>
    </submittedName>
</protein>
<dbReference type="Pfam" id="PF02826">
    <property type="entry name" value="2-Hacid_dh_C"/>
    <property type="match status" value="1"/>
</dbReference>
<dbReference type="EC" id="1.1.1.79" evidence="4"/>
<dbReference type="AlphaFoldDB" id="A0A2U3Q9V7"/>
<organism evidence="4 5">
    <name type="scientific">Bradyrhizobium vignae</name>
    <dbReference type="NCBI Taxonomy" id="1549949"/>
    <lineage>
        <taxon>Bacteria</taxon>
        <taxon>Pseudomonadati</taxon>
        <taxon>Pseudomonadota</taxon>
        <taxon>Alphaproteobacteria</taxon>
        <taxon>Hyphomicrobiales</taxon>
        <taxon>Nitrobacteraceae</taxon>
        <taxon>Bradyrhizobium</taxon>
    </lineage>
</organism>
<keyword evidence="4" id="KW-0670">Pyruvate</keyword>
<dbReference type="GO" id="GO:0016618">
    <property type="term" value="F:hydroxypyruvate reductase [NAD(P)H] activity"/>
    <property type="evidence" value="ECO:0007669"/>
    <property type="project" value="UniProtKB-EC"/>
</dbReference>
<gene>
    <name evidence="4" type="primary">ghrA</name>
    <name evidence="4" type="ORF">BRAD3257_7527</name>
</gene>
<evidence type="ECO:0000313" key="5">
    <source>
        <dbReference type="Proteomes" id="UP000246085"/>
    </source>
</evidence>
<dbReference type="GO" id="GO:0051287">
    <property type="term" value="F:NAD binding"/>
    <property type="evidence" value="ECO:0007669"/>
    <property type="project" value="InterPro"/>
</dbReference>
<feature type="domain" description="D-isomer specific 2-hydroxyacid dehydrogenase NAD-binding" evidence="3">
    <location>
        <begin position="120"/>
        <end position="290"/>
    </location>
</feature>
<reference evidence="4 5" key="1">
    <citation type="submission" date="2018-03" db="EMBL/GenBank/DDBJ databases">
        <authorList>
            <person name="Gully D."/>
        </authorList>
    </citation>
    <scope>NUCLEOTIDE SEQUENCE [LARGE SCALE GENOMIC DNA]</scope>
    <source>
        <strain evidence="4">ORS3257</strain>
    </source>
</reference>
<dbReference type="InterPro" id="IPR006140">
    <property type="entry name" value="D-isomer_DH_NAD-bd"/>
</dbReference>